<dbReference type="GO" id="GO:0005615">
    <property type="term" value="C:extracellular space"/>
    <property type="evidence" value="ECO:0007669"/>
    <property type="project" value="TreeGrafter"/>
</dbReference>
<feature type="domain" description="Cystatin" evidence="4">
    <location>
        <begin position="32"/>
        <end position="132"/>
    </location>
</feature>
<dbReference type="InterPro" id="IPR042886">
    <property type="entry name" value="Cystatin-F"/>
</dbReference>
<sequence>MNFRRSHAFLLCLAVLALTRAAKVLYMEKPTIQPGFPRNAKTDDPAVLKAARFAIYEYNNRTNDIFLFKVSDIRKALIQVVKGMKFMLETKIGRTVCRKEEPYNLDNCEFQKDKKLQQDDLLWGKHPDIKEKTTIFSHGIAKHVIIVDNTYCASNHTVVKGFINADIQLLL</sequence>
<dbReference type="GO" id="GO:0004869">
    <property type="term" value="F:cysteine-type endopeptidase inhibitor activity"/>
    <property type="evidence" value="ECO:0007669"/>
    <property type="project" value="InterPro"/>
</dbReference>
<dbReference type="GO" id="GO:0006955">
    <property type="term" value="P:immune response"/>
    <property type="evidence" value="ECO:0007669"/>
    <property type="project" value="InterPro"/>
</dbReference>
<dbReference type="GO" id="GO:0005794">
    <property type="term" value="C:Golgi apparatus"/>
    <property type="evidence" value="ECO:0007669"/>
    <property type="project" value="TreeGrafter"/>
</dbReference>
<evidence type="ECO:0000256" key="3">
    <source>
        <dbReference type="SAM" id="SignalP"/>
    </source>
</evidence>
<name>A0AAV7RQ56_PLEWA</name>
<dbReference type="EMBL" id="JANPWB010000009">
    <property type="protein sequence ID" value="KAJ1154103.1"/>
    <property type="molecule type" value="Genomic_DNA"/>
</dbReference>
<keyword evidence="2" id="KW-1015">Disulfide bond</keyword>
<dbReference type="PANTHER" id="PTHR47141">
    <property type="entry name" value="CYSTATIN-F"/>
    <property type="match status" value="1"/>
</dbReference>
<evidence type="ECO:0000313" key="5">
    <source>
        <dbReference type="EMBL" id="KAJ1154103.1"/>
    </source>
</evidence>
<dbReference type="InterPro" id="IPR046350">
    <property type="entry name" value="Cystatin_sf"/>
</dbReference>
<evidence type="ECO:0000256" key="2">
    <source>
        <dbReference type="ARBA" id="ARBA00023157"/>
    </source>
</evidence>
<dbReference type="FunFam" id="3.10.450.10:FF:000004">
    <property type="entry name" value="Cystatin C"/>
    <property type="match status" value="1"/>
</dbReference>
<accession>A0AAV7RQ56</accession>
<dbReference type="GO" id="GO:0031643">
    <property type="term" value="P:positive regulation of myelination"/>
    <property type="evidence" value="ECO:0007669"/>
    <property type="project" value="TreeGrafter"/>
</dbReference>
<evidence type="ECO:0000259" key="4">
    <source>
        <dbReference type="SMART" id="SM00043"/>
    </source>
</evidence>
<comment type="caution">
    <text evidence="5">The sequence shown here is derived from an EMBL/GenBank/DDBJ whole genome shotgun (WGS) entry which is preliminary data.</text>
</comment>
<feature type="chain" id="PRO_5043675613" description="Cystatin domain-containing protein" evidence="3">
    <location>
        <begin position="22"/>
        <end position="171"/>
    </location>
</feature>
<dbReference type="SMART" id="SM00043">
    <property type="entry name" value="CY"/>
    <property type="match status" value="1"/>
</dbReference>
<evidence type="ECO:0000256" key="1">
    <source>
        <dbReference type="ARBA" id="ARBA00009403"/>
    </source>
</evidence>
<dbReference type="GO" id="GO:0005783">
    <property type="term" value="C:endoplasmic reticulum"/>
    <property type="evidence" value="ECO:0007669"/>
    <property type="project" value="TreeGrafter"/>
</dbReference>
<dbReference type="Pfam" id="PF00031">
    <property type="entry name" value="Cystatin"/>
    <property type="match status" value="1"/>
</dbReference>
<evidence type="ECO:0000313" key="6">
    <source>
        <dbReference type="Proteomes" id="UP001066276"/>
    </source>
</evidence>
<dbReference type="InterPro" id="IPR000010">
    <property type="entry name" value="Cystatin_dom"/>
</dbReference>
<keyword evidence="6" id="KW-1185">Reference proteome</keyword>
<dbReference type="Proteomes" id="UP001066276">
    <property type="component" value="Chromosome 5"/>
</dbReference>
<dbReference type="GO" id="GO:0005764">
    <property type="term" value="C:lysosome"/>
    <property type="evidence" value="ECO:0007669"/>
    <property type="project" value="TreeGrafter"/>
</dbReference>
<protein>
    <recommendedName>
        <fullName evidence="4">Cystatin domain-containing protein</fullName>
    </recommendedName>
</protein>
<dbReference type="CDD" id="cd00042">
    <property type="entry name" value="CY"/>
    <property type="match status" value="1"/>
</dbReference>
<dbReference type="PANTHER" id="PTHR47141:SF1">
    <property type="entry name" value="CYSTATIN-F"/>
    <property type="match status" value="1"/>
</dbReference>
<comment type="similarity">
    <text evidence="1">Belongs to the cystatin family.</text>
</comment>
<dbReference type="AlphaFoldDB" id="A0AAV7RQ56"/>
<keyword evidence="3" id="KW-0732">Signal</keyword>
<dbReference type="Gene3D" id="3.10.450.10">
    <property type="match status" value="1"/>
</dbReference>
<dbReference type="SUPFAM" id="SSF54403">
    <property type="entry name" value="Cystatin/monellin"/>
    <property type="match status" value="1"/>
</dbReference>
<dbReference type="GO" id="GO:1903979">
    <property type="term" value="P:negative regulation of microglial cell activation"/>
    <property type="evidence" value="ECO:0007669"/>
    <property type="project" value="TreeGrafter"/>
</dbReference>
<organism evidence="5 6">
    <name type="scientific">Pleurodeles waltl</name>
    <name type="common">Iberian ribbed newt</name>
    <dbReference type="NCBI Taxonomy" id="8319"/>
    <lineage>
        <taxon>Eukaryota</taxon>
        <taxon>Metazoa</taxon>
        <taxon>Chordata</taxon>
        <taxon>Craniata</taxon>
        <taxon>Vertebrata</taxon>
        <taxon>Euteleostomi</taxon>
        <taxon>Amphibia</taxon>
        <taxon>Batrachia</taxon>
        <taxon>Caudata</taxon>
        <taxon>Salamandroidea</taxon>
        <taxon>Salamandridae</taxon>
        <taxon>Pleurodelinae</taxon>
        <taxon>Pleurodeles</taxon>
    </lineage>
</organism>
<reference evidence="5" key="1">
    <citation type="journal article" date="2022" name="bioRxiv">
        <title>Sequencing and chromosome-scale assembly of the giantPleurodeles waltlgenome.</title>
        <authorList>
            <person name="Brown T."/>
            <person name="Elewa A."/>
            <person name="Iarovenko S."/>
            <person name="Subramanian E."/>
            <person name="Araus A.J."/>
            <person name="Petzold A."/>
            <person name="Susuki M."/>
            <person name="Suzuki K.-i.T."/>
            <person name="Hayashi T."/>
            <person name="Toyoda A."/>
            <person name="Oliveira C."/>
            <person name="Osipova E."/>
            <person name="Leigh N.D."/>
            <person name="Simon A."/>
            <person name="Yun M.H."/>
        </authorList>
    </citation>
    <scope>NUCLEOTIDE SEQUENCE</scope>
    <source>
        <strain evidence="5">20211129_DDA</strain>
        <tissue evidence="5">Liver</tissue>
    </source>
</reference>
<feature type="signal peptide" evidence="3">
    <location>
        <begin position="1"/>
        <end position="21"/>
    </location>
</feature>
<dbReference type="GO" id="GO:0005770">
    <property type="term" value="C:late endosome"/>
    <property type="evidence" value="ECO:0007669"/>
    <property type="project" value="TreeGrafter"/>
</dbReference>
<gene>
    <name evidence="5" type="ORF">NDU88_006859</name>
</gene>
<proteinExistence type="inferred from homology"/>